<comment type="subcellular location">
    <subcellularLocation>
        <location evidence="1">Membrane</location>
        <topology evidence="1">Multi-pass membrane protein</topology>
    </subcellularLocation>
</comment>
<protein>
    <recommendedName>
        <fullName evidence="11">Phospholipid/glycerol acyltransferase domain-containing protein</fullName>
    </recommendedName>
</protein>
<sequence length="1007" mass="112616">MGSLAHNSNHDHNFPPISKCNHENRSEQSVAADLDGTLLISNSAFPYFMLVAVEAGSLLRGLVLLLSVPFVYFSYIFISEALAIKTFIFITFAGLKIKNIEIVARSVLPRFYAEDVHPKSWKVFSSFGKRYIVTANPRIMVEPFVKNFFGVDKVFGTELEVLYKSGRASGFVQKPGVLVGVHKKDALERELCDNLPDLGMGDRETDHAFMSICKEGYIVPKTKCEPVPKNKLLSPVIFHEGRLVQRPTPLTALLTFSWLPIGFFLSLLRIYINIFLPERIVWYTYKILGIKVTVKGTPPPAPRKGQHGVLFVCNHRTILDPVVTAVALGRKISCVTYSISKFSELISPIKAVALTRERAKDAENIKRLLEEGDLVICPEGTTCREPFLLRFSALFAELTDRIVPVAVNTKQSVFFGTSARGFKLMDPYFVFMNPMPTYEITFLNQLPTELTCKGGKSPIEVANYIQRVLAGTLGFECTNLTRKDKYEMLAGTDGIVRSNYSSHHSQMGSSARFTDTQIFKPISACNSDNRSNQSVAAVLDGAILISPSAFPYYMLMAIEGGSLLRGLLLLLSVPFIYFSHIFISESFAVETIIFITFAGLRIRDIEVVSRSVLSKFYAEDVHPESWRVFNSFGKKYVVTANPRIMVEPFAKNYLGADKVLGTELQVLPKSGRASGFVMKPGVLVGVHKTEAVLREFGENLPDLSVGDIETDHGFMSICKESYMVPRTKCEPLPRNKLLSSVIFHEGRLVRRPTPLGALLTFLWMPIGFILSLLRIYLIIPLPQQLAAKYMFKILGINLTVKGNPPPLQRKKDQNGVLFVSNHRTVLDPILTASALGRNISCVTYSVSKFSELISPIKTVALAREREKDAANIRRLLEEGDVMICPEGTTCREPFLLRFSSLFAELTDRIVPVAINTKQTVFYGTSTRGFKLMDPYFVLMNPLPTYEITFLDQVPIELTCRGGKSPIEVANYIQRMLAGVLEFECTNLTRKDKYKMLVGTDGRVPTKK</sequence>
<keyword evidence="5 10" id="KW-1133">Transmembrane helix</keyword>
<dbReference type="InterPro" id="IPR002123">
    <property type="entry name" value="Plipid/glycerol_acylTrfase"/>
</dbReference>
<proteinExistence type="inferred from homology"/>
<gene>
    <name evidence="12" type="ORF">C5167_002521</name>
</gene>
<evidence type="ECO:0000256" key="3">
    <source>
        <dbReference type="ARBA" id="ARBA00022679"/>
    </source>
</evidence>
<keyword evidence="8" id="KW-0444">Lipid biosynthesis</keyword>
<evidence type="ECO:0000256" key="9">
    <source>
        <dbReference type="ARBA" id="ARBA00023264"/>
    </source>
</evidence>
<accession>A0A4Y7L263</accession>
<dbReference type="InterPro" id="IPR023214">
    <property type="entry name" value="HAD_sf"/>
</dbReference>
<evidence type="ECO:0000313" key="12">
    <source>
        <dbReference type="EMBL" id="RZC78295.1"/>
    </source>
</evidence>
<dbReference type="Pfam" id="PF23270">
    <property type="entry name" value="HAD_RAM2_N"/>
    <property type="match status" value="2"/>
</dbReference>
<feature type="transmembrane region" description="Helical" evidence="10">
    <location>
        <begin position="72"/>
        <end position="95"/>
    </location>
</feature>
<keyword evidence="3" id="KW-0808">Transferase</keyword>
<evidence type="ECO:0000256" key="8">
    <source>
        <dbReference type="ARBA" id="ARBA00023209"/>
    </source>
</evidence>
<dbReference type="SUPFAM" id="SSF69593">
    <property type="entry name" value="Glycerol-3-phosphate (1)-acyltransferase"/>
    <property type="match status" value="2"/>
</dbReference>
<keyword evidence="4 10" id="KW-0812">Transmembrane</keyword>
<comment type="similarity">
    <text evidence="2">Belongs to the GPAT/DAPAT family.</text>
</comment>
<keyword evidence="7 10" id="KW-0472">Membrane</keyword>
<keyword evidence="9" id="KW-1208">Phospholipid metabolism</keyword>
<keyword evidence="6" id="KW-0443">Lipid metabolism</keyword>
<organism evidence="12 13">
    <name type="scientific">Papaver somniferum</name>
    <name type="common">Opium poppy</name>
    <dbReference type="NCBI Taxonomy" id="3469"/>
    <lineage>
        <taxon>Eukaryota</taxon>
        <taxon>Viridiplantae</taxon>
        <taxon>Streptophyta</taxon>
        <taxon>Embryophyta</taxon>
        <taxon>Tracheophyta</taxon>
        <taxon>Spermatophyta</taxon>
        <taxon>Magnoliopsida</taxon>
        <taxon>Ranunculales</taxon>
        <taxon>Papaveraceae</taxon>
        <taxon>Papaveroideae</taxon>
        <taxon>Papaver</taxon>
    </lineage>
</organism>
<dbReference type="GO" id="GO:0016020">
    <property type="term" value="C:membrane"/>
    <property type="evidence" value="ECO:0007669"/>
    <property type="project" value="UniProtKB-SubCell"/>
</dbReference>
<feature type="transmembrane region" description="Helical" evidence="10">
    <location>
        <begin position="535"/>
        <end position="555"/>
    </location>
</feature>
<dbReference type="PANTHER" id="PTHR15486">
    <property type="entry name" value="ANCIENT UBIQUITOUS PROTEIN"/>
    <property type="match status" value="1"/>
</dbReference>
<dbReference type="OMA" id="QSMIART"/>
<dbReference type="Pfam" id="PF01553">
    <property type="entry name" value="Acyltransferase"/>
    <property type="match status" value="2"/>
</dbReference>
<dbReference type="GO" id="GO:0016791">
    <property type="term" value="F:phosphatase activity"/>
    <property type="evidence" value="ECO:0007669"/>
    <property type="project" value="TreeGrafter"/>
</dbReference>
<dbReference type="EMBL" id="CM010723">
    <property type="protein sequence ID" value="RZC78295.1"/>
    <property type="molecule type" value="Genomic_DNA"/>
</dbReference>
<dbReference type="STRING" id="3469.A0A4Y7L263"/>
<feature type="transmembrane region" description="Helical" evidence="10">
    <location>
        <begin position="586"/>
        <end position="602"/>
    </location>
</feature>
<dbReference type="FunFam" id="3.40.50.1000:FF:000134">
    <property type="entry name" value="Glycerol-3-phosphate 2-O-acyltransferase 6"/>
    <property type="match status" value="2"/>
</dbReference>
<dbReference type="Proteomes" id="UP000316621">
    <property type="component" value="Chromosome 9"/>
</dbReference>
<evidence type="ECO:0000256" key="1">
    <source>
        <dbReference type="ARBA" id="ARBA00004141"/>
    </source>
</evidence>
<dbReference type="Gramene" id="RZC78295">
    <property type="protein sequence ID" value="RZC78295"/>
    <property type="gene ID" value="C5167_002521"/>
</dbReference>
<evidence type="ECO:0000256" key="7">
    <source>
        <dbReference type="ARBA" id="ARBA00023136"/>
    </source>
</evidence>
<dbReference type="GO" id="GO:0010143">
    <property type="term" value="P:cutin biosynthetic process"/>
    <property type="evidence" value="ECO:0007669"/>
    <property type="project" value="TreeGrafter"/>
</dbReference>
<feature type="transmembrane region" description="Helical" evidence="10">
    <location>
        <begin position="250"/>
        <end position="272"/>
    </location>
</feature>
<feature type="domain" description="Phospholipid/glycerol acyltransferase" evidence="11">
    <location>
        <begin position="816"/>
        <end position="917"/>
    </location>
</feature>
<dbReference type="Gene3D" id="3.40.50.1000">
    <property type="entry name" value="HAD superfamily/HAD-like"/>
    <property type="match status" value="2"/>
</dbReference>
<reference evidence="12 13" key="1">
    <citation type="journal article" date="2018" name="Science">
        <title>The opium poppy genome and morphinan production.</title>
        <authorList>
            <person name="Guo L."/>
            <person name="Winzer T."/>
            <person name="Yang X."/>
            <person name="Li Y."/>
            <person name="Ning Z."/>
            <person name="He Z."/>
            <person name="Teodor R."/>
            <person name="Lu Y."/>
            <person name="Bowser T.A."/>
            <person name="Graham I.A."/>
            <person name="Ye K."/>
        </authorList>
    </citation>
    <scope>NUCLEOTIDE SEQUENCE [LARGE SCALE GENOMIC DNA]</scope>
    <source>
        <strain evidence="13">cv. HN1</strain>
        <tissue evidence="12">Leaves</tissue>
    </source>
</reference>
<dbReference type="AlphaFoldDB" id="A0A4Y7L263"/>
<feature type="transmembrane region" description="Helical" evidence="10">
    <location>
        <begin position="47"/>
        <end position="66"/>
    </location>
</feature>
<feature type="transmembrane region" description="Helical" evidence="10">
    <location>
        <begin position="755"/>
        <end position="779"/>
    </location>
</feature>
<dbReference type="GO" id="GO:0008654">
    <property type="term" value="P:phospholipid biosynthetic process"/>
    <property type="evidence" value="ECO:0007669"/>
    <property type="project" value="UniProtKB-KW"/>
</dbReference>
<dbReference type="CDD" id="cd06551">
    <property type="entry name" value="LPLAT"/>
    <property type="match status" value="2"/>
</dbReference>
<keyword evidence="13" id="KW-1185">Reference proteome</keyword>
<evidence type="ECO:0000259" key="11">
    <source>
        <dbReference type="SMART" id="SM00563"/>
    </source>
</evidence>
<dbReference type="InterPro" id="IPR056462">
    <property type="entry name" value="HAD_RAM2/GPAT1-8"/>
</dbReference>
<keyword evidence="8" id="KW-0594">Phospholipid biosynthesis</keyword>
<feature type="domain" description="Phospholipid/glycerol acyltransferase" evidence="11">
    <location>
        <begin position="309"/>
        <end position="410"/>
    </location>
</feature>
<dbReference type="SMART" id="SM00563">
    <property type="entry name" value="PlsC"/>
    <property type="match status" value="2"/>
</dbReference>
<evidence type="ECO:0000256" key="5">
    <source>
        <dbReference type="ARBA" id="ARBA00022989"/>
    </source>
</evidence>
<evidence type="ECO:0000256" key="10">
    <source>
        <dbReference type="SAM" id="Phobius"/>
    </source>
</evidence>
<evidence type="ECO:0000256" key="6">
    <source>
        <dbReference type="ARBA" id="ARBA00023098"/>
    </source>
</evidence>
<dbReference type="PANTHER" id="PTHR15486:SF49">
    <property type="entry name" value="GLYCEROL-3-PHOSPHATE 2-O-ACYLTRANSFERASE 6"/>
    <property type="match status" value="1"/>
</dbReference>
<dbReference type="GO" id="GO:0090447">
    <property type="term" value="F:glycerol-3-phosphate 2-O-acyltransferase activity"/>
    <property type="evidence" value="ECO:0007669"/>
    <property type="project" value="TreeGrafter"/>
</dbReference>
<evidence type="ECO:0000313" key="13">
    <source>
        <dbReference type="Proteomes" id="UP000316621"/>
    </source>
</evidence>
<evidence type="ECO:0000256" key="4">
    <source>
        <dbReference type="ARBA" id="ARBA00022692"/>
    </source>
</evidence>
<evidence type="ECO:0000256" key="2">
    <source>
        <dbReference type="ARBA" id="ARBA00007937"/>
    </source>
</evidence>
<name>A0A4Y7L263_PAPSO</name>